<dbReference type="EMBL" id="FOYR01000001">
    <property type="protein sequence ID" value="SFR39804.1"/>
    <property type="molecule type" value="Genomic_DNA"/>
</dbReference>
<dbReference type="Proteomes" id="UP000198877">
    <property type="component" value="Unassembled WGS sequence"/>
</dbReference>
<evidence type="ECO:0000313" key="2">
    <source>
        <dbReference type="EMBL" id="SFR39804.1"/>
    </source>
</evidence>
<accession>A0A1I6GC66</accession>
<evidence type="ECO:0000256" key="1">
    <source>
        <dbReference type="SAM" id="MobiDB-lite"/>
    </source>
</evidence>
<evidence type="ECO:0000313" key="3">
    <source>
        <dbReference type="Proteomes" id="UP000198877"/>
    </source>
</evidence>
<organism evidence="2 3">
    <name type="scientific">Microbacterium azadirachtae</name>
    <dbReference type="NCBI Taxonomy" id="582680"/>
    <lineage>
        <taxon>Bacteria</taxon>
        <taxon>Bacillati</taxon>
        <taxon>Actinomycetota</taxon>
        <taxon>Actinomycetes</taxon>
        <taxon>Micrococcales</taxon>
        <taxon>Microbacteriaceae</taxon>
        <taxon>Microbacterium</taxon>
    </lineage>
</organism>
<dbReference type="RefSeq" id="WP_091735605.1">
    <property type="nucleotide sequence ID" value="NZ_FOYR01000001.1"/>
</dbReference>
<reference evidence="3" key="1">
    <citation type="submission" date="2016-10" db="EMBL/GenBank/DDBJ databases">
        <authorList>
            <person name="Varghese N."/>
            <person name="Submissions S."/>
        </authorList>
    </citation>
    <scope>NUCLEOTIDE SEQUENCE [LARGE SCALE GENOMIC DNA]</scope>
    <source>
        <strain evidence="3">CL127</strain>
    </source>
</reference>
<sequence length="459" mass="45663">MLQGRADESLENAKGDSAVRDGQVSRRTVVQGAVWSVPVIAVAAAMPLTAASVIAPALKFVNGPYAATGCGPLGDVILNLTSNGTAPDAGKTVTVSLPTGLRWADGTTAPKSFAQTDATGSITIPSGQILGASATAAVLTATSSTGATATAPVTVTPNLVARDWRAGDGTIVTFANPAATSAGWNFFFGPGGKLYHGDTLIASGVSSAVGDTQGDLTSGLRDGVAYVDANGVANIWSWDPATNAISATALPGVPAGARAVGWNFFLTPSGGLYHGNDLIDTGVTSAVGEQIVGAESVTYVTNGQARIYFVNPADPSSAIQRDFPAVPTGAGVKAVGHNFVLTAGGDLYHSSGELVGTGVSAAVGDQLGDLTSGATDGVSYVQGGVAKSYQWFPDGSTPVTTTFAAVPAGATPVGWSFFLAPGGGLYHGDTLAATNVVSAVGGEFSAGVDGVTYVETVAC</sequence>
<feature type="compositionally biased region" description="Basic and acidic residues" evidence="1">
    <location>
        <begin position="1"/>
        <end position="19"/>
    </location>
</feature>
<gene>
    <name evidence="2" type="ORF">SAMN04488591_1008</name>
</gene>
<name>A0A1I6GC66_9MICO</name>
<dbReference type="AlphaFoldDB" id="A0A1I6GC66"/>
<feature type="region of interest" description="Disordered" evidence="1">
    <location>
        <begin position="1"/>
        <end position="22"/>
    </location>
</feature>
<protein>
    <submittedName>
        <fullName evidence="2">Uncharacterized protein</fullName>
    </submittedName>
</protein>
<proteinExistence type="predicted"/>